<keyword evidence="3 9" id="KW-0812">Transmembrane</keyword>
<dbReference type="InterPro" id="IPR026039">
    <property type="entry name" value="YfgM"/>
</dbReference>
<dbReference type="SUPFAM" id="SSF48452">
    <property type="entry name" value="TPR-like"/>
    <property type="match status" value="1"/>
</dbReference>
<keyword evidence="2" id="KW-1003">Cell membrane</keyword>
<comment type="subcellular location">
    <subcellularLocation>
        <location evidence="1">Cell membrane</location>
        <topology evidence="1">Single-pass type II membrane protein</topology>
    </subcellularLocation>
</comment>
<evidence type="ECO:0000256" key="4">
    <source>
        <dbReference type="ARBA" id="ARBA00022989"/>
    </source>
</evidence>
<evidence type="ECO:0000256" key="6">
    <source>
        <dbReference type="ARBA" id="ARBA00023186"/>
    </source>
</evidence>
<dbReference type="Pfam" id="PF09976">
    <property type="entry name" value="TPR_21"/>
    <property type="match status" value="1"/>
</dbReference>
<evidence type="ECO:0000313" key="13">
    <source>
        <dbReference type="Proteomes" id="UP001149607"/>
    </source>
</evidence>
<evidence type="ECO:0000256" key="2">
    <source>
        <dbReference type="ARBA" id="ARBA00022475"/>
    </source>
</evidence>
<dbReference type="GO" id="GO:0005886">
    <property type="term" value="C:plasma membrane"/>
    <property type="evidence" value="ECO:0007669"/>
    <property type="project" value="UniProtKB-SubCell"/>
</dbReference>
<evidence type="ECO:0000256" key="5">
    <source>
        <dbReference type="ARBA" id="ARBA00023136"/>
    </source>
</evidence>
<gene>
    <name evidence="11" type="ORF">ORY91_000523</name>
    <name evidence="12" type="ORF">V9W64_01985</name>
</gene>
<evidence type="ECO:0000256" key="8">
    <source>
        <dbReference type="ARBA" id="ARBA00024235"/>
    </source>
</evidence>
<dbReference type="PANTHER" id="PTHR38035">
    <property type="entry name" value="UPF0070 PROTEIN YFGM"/>
    <property type="match status" value="1"/>
</dbReference>
<comment type="similarity">
    <text evidence="7">Belongs to the YfgM family.</text>
</comment>
<keyword evidence="13" id="KW-1185">Reference proteome</keyword>
<accession>A0A9X4E0E0</accession>
<dbReference type="Gene3D" id="1.25.40.10">
    <property type="entry name" value="Tetratricopeptide repeat domain"/>
    <property type="match status" value="1"/>
</dbReference>
<dbReference type="PIRSF" id="PIRSF006170">
    <property type="entry name" value="YfgM"/>
    <property type="match status" value="1"/>
</dbReference>
<dbReference type="PANTHER" id="PTHR38035:SF1">
    <property type="entry name" value="ANCILLARY SECYEG TRANSLOCON SUBUNIT"/>
    <property type="match status" value="1"/>
</dbReference>
<keyword evidence="5 9" id="KW-0472">Membrane</keyword>
<sequence length="209" mass="22938">MAAHIDDQQELENFKYFWKSWGRWLFAVLLLAALGYLGWVMYQKQQTAKNQEAAAVLVRLAEKAQAGQDDQSIAADLQNLQQNYPASIAAAQASMMVAAAEFDKGRYDEAAKHLSWVLDSQKNGVVQALAAQRLAVVQLQQNQFDAALATLNRPVDAAFAPWFAETKGDVLAAQDKAADAVAAYDEALAKLAQDNPARALLQMKADQLR</sequence>
<dbReference type="InterPro" id="IPR011990">
    <property type="entry name" value="TPR-like_helical_dom_sf"/>
</dbReference>
<feature type="domain" description="Ancillary SecYEG translocon subunit/Cell division coordinator CpoB TPR" evidence="10">
    <location>
        <begin position="15"/>
        <end position="208"/>
    </location>
</feature>
<dbReference type="EMBL" id="CP146598">
    <property type="protein sequence ID" value="WWY03535.1"/>
    <property type="molecule type" value="Genomic_DNA"/>
</dbReference>
<evidence type="ECO:0000256" key="1">
    <source>
        <dbReference type="ARBA" id="ARBA00004401"/>
    </source>
</evidence>
<organism evidence="11">
    <name type="scientific">Neisseria leonii</name>
    <dbReference type="NCBI Taxonomy" id="2995413"/>
    <lineage>
        <taxon>Bacteria</taxon>
        <taxon>Pseudomonadati</taxon>
        <taxon>Pseudomonadota</taxon>
        <taxon>Betaproteobacteria</taxon>
        <taxon>Neisseriales</taxon>
        <taxon>Neisseriaceae</taxon>
        <taxon>Neisseria</taxon>
    </lineage>
</organism>
<proteinExistence type="inferred from homology"/>
<protein>
    <recommendedName>
        <fullName evidence="8">Ancillary SecYEG translocon subunit</fullName>
    </recommendedName>
</protein>
<reference evidence="12" key="2">
    <citation type="submission" date="2024-02" db="EMBL/GenBank/DDBJ databases">
        <title>Neisseria leonii sp. nov.</title>
        <authorList>
            <person name="Boutroux M."/>
            <person name="Favre-Rochex S."/>
            <person name="Gorgette O."/>
            <person name="Touak G."/>
            <person name="Muhle E."/>
            <person name="Chesneau O."/>
            <person name="Clermont D."/>
            <person name="Rahi P."/>
        </authorList>
    </citation>
    <scope>NUCLEOTIDE SEQUENCE</scope>
    <source>
        <strain evidence="12">51.81</strain>
    </source>
</reference>
<evidence type="ECO:0000259" key="10">
    <source>
        <dbReference type="Pfam" id="PF09976"/>
    </source>
</evidence>
<dbReference type="AlphaFoldDB" id="A0A9X4E0E0"/>
<evidence type="ECO:0000256" key="3">
    <source>
        <dbReference type="ARBA" id="ARBA00022692"/>
    </source>
</evidence>
<reference evidence="11" key="1">
    <citation type="submission" date="2022-10" db="EMBL/GenBank/DDBJ databases">
        <authorList>
            <person name="Boutroux M."/>
        </authorList>
    </citation>
    <scope>NUCLEOTIDE SEQUENCE</scope>
    <source>
        <strain evidence="11">51.81</strain>
    </source>
</reference>
<keyword evidence="6" id="KW-0143">Chaperone</keyword>
<dbReference type="EMBL" id="JAPQFL010000001">
    <property type="protein sequence ID" value="MDD9327142.1"/>
    <property type="molecule type" value="Genomic_DNA"/>
</dbReference>
<dbReference type="Proteomes" id="UP001149607">
    <property type="component" value="Chromosome"/>
</dbReference>
<evidence type="ECO:0000313" key="12">
    <source>
        <dbReference type="EMBL" id="WWY03535.1"/>
    </source>
</evidence>
<keyword evidence="4 9" id="KW-1133">Transmembrane helix</keyword>
<dbReference type="InterPro" id="IPR018704">
    <property type="entry name" value="SecYEG/CpoB_TPR"/>
</dbReference>
<evidence type="ECO:0000313" key="11">
    <source>
        <dbReference type="EMBL" id="MDD9327142.1"/>
    </source>
</evidence>
<dbReference type="GO" id="GO:0044877">
    <property type="term" value="F:protein-containing complex binding"/>
    <property type="evidence" value="ECO:0007669"/>
    <property type="project" value="InterPro"/>
</dbReference>
<dbReference type="RefSeq" id="WP_274584416.1">
    <property type="nucleotide sequence ID" value="NZ_CP146598.1"/>
</dbReference>
<name>A0A9X4E0E0_9NEIS</name>
<feature type="transmembrane region" description="Helical" evidence="9">
    <location>
        <begin position="21"/>
        <end position="42"/>
    </location>
</feature>
<evidence type="ECO:0000256" key="9">
    <source>
        <dbReference type="SAM" id="Phobius"/>
    </source>
</evidence>
<evidence type="ECO:0000256" key="7">
    <source>
        <dbReference type="ARBA" id="ARBA00024197"/>
    </source>
</evidence>